<organism evidence="3">
    <name type="scientific">Wolinella succinogenes (strain ATCC 29543 / DSM 1740 / CCUG 13145 / JCM 31913 / LMG 7466 / NCTC 11488 / FDC 602W)</name>
    <name type="common">Vibrio succinogenes</name>
    <dbReference type="NCBI Taxonomy" id="273121"/>
    <lineage>
        <taxon>Bacteria</taxon>
        <taxon>Pseudomonadati</taxon>
        <taxon>Campylobacterota</taxon>
        <taxon>Epsilonproteobacteria</taxon>
        <taxon>Campylobacterales</taxon>
        <taxon>Helicobacteraceae</taxon>
        <taxon>Wolinella</taxon>
    </lineage>
</organism>
<dbReference type="KEGG" id="wsu:WS1135"/>
<sequence length="294" mass="33861">MNEVIAINETVIQNKIYTIRGVQVMLDRDLAELYGVETKVLNQAVKRNESRFPDDFRFQLTMQEKDELVTNCDRLNNLKHSSVNPYAFTEQGISMLSAVLKSEIAVNISVKIIRVFVEMRKFISTNTLLFSKIEALEKRQFSYEIRTDEKIDTILNAIEFKDTKPKQGIFYDGQVFDAFVFVSDLIKSAKSSIVLVDNYVNESVLMILSKRASTCKATIYTKTITKALTLDLQKHNAQYPPIAIKEFKDAHDRFLILDEKEIYHIGASLKDLGKKWFAFSKFESRALEMLGRLK</sequence>
<dbReference type="HOGENOM" id="CLU_055403_0_1_7"/>
<dbReference type="Proteomes" id="UP000000422">
    <property type="component" value="Chromosome"/>
</dbReference>
<gene>
    <name evidence="2" type="ordered locus">WS1135</name>
</gene>
<name>Q7MRQ3_WOLSU</name>
<proteinExistence type="predicted"/>
<dbReference type="Pfam" id="PF10543">
    <property type="entry name" value="ORF6N"/>
    <property type="match status" value="1"/>
</dbReference>
<keyword evidence="3" id="KW-1185">Reference proteome</keyword>
<dbReference type="EMBL" id="BX571660">
    <property type="protein sequence ID" value="CAE10224.1"/>
    <property type="molecule type" value="Genomic_DNA"/>
</dbReference>
<dbReference type="eggNOG" id="COG1502">
    <property type="taxonomic scope" value="Bacteria"/>
</dbReference>
<dbReference type="RefSeq" id="WP_011139015.1">
    <property type="nucleotide sequence ID" value="NC_005090.1"/>
</dbReference>
<dbReference type="STRING" id="273121.WS1135"/>
<dbReference type="InterPro" id="IPR018873">
    <property type="entry name" value="KilA-N_DNA-bd_domain"/>
</dbReference>
<dbReference type="AlphaFoldDB" id="Q7MRQ3"/>
<evidence type="ECO:0000259" key="1">
    <source>
        <dbReference type="Pfam" id="PF10543"/>
    </source>
</evidence>
<feature type="domain" description="KilA-N DNA-binding" evidence="1">
    <location>
        <begin position="14"/>
        <end position="99"/>
    </location>
</feature>
<evidence type="ECO:0000313" key="2">
    <source>
        <dbReference type="EMBL" id="CAE10224.1"/>
    </source>
</evidence>
<accession>Q7MRQ3</accession>
<reference evidence="2 3" key="1">
    <citation type="journal article" date="2003" name="Proc. Natl. Acad. Sci. U.S.A.">
        <title>Complete genome sequence and analysis of Wolinella succinogenes.</title>
        <authorList>
            <person name="Baar C."/>
            <person name="Eppinger M."/>
            <person name="Raddatz G."/>
            <person name="Simon JM."/>
            <person name="Lanz C."/>
            <person name="Klimmek O."/>
            <person name="Nandakumar R."/>
            <person name="Gross R."/>
            <person name="Rosinus A."/>
            <person name="Keller H."/>
            <person name="Jagtap P."/>
            <person name="Linke B."/>
            <person name="Meyer F."/>
            <person name="Lederer H."/>
            <person name="Schuster S.C."/>
        </authorList>
    </citation>
    <scope>NUCLEOTIDE SEQUENCE [LARGE SCALE GENOMIC DNA]</scope>
    <source>
        <strain evidence="3">ATCC 29543 / DSM 1740 / CCUG 13145 / JCM 31913 / LMG 7466 / NCTC 11488 / FDC 602W</strain>
    </source>
</reference>
<evidence type="ECO:0000313" key="3">
    <source>
        <dbReference type="Proteomes" id="UP000000422"/>
    </source>
</evidence>
<protein>
    <recommendedName>
        <fullName evidence="1">KilA-N DNA-binding domain-containing protein</fullName>
    </recommendedName>
</protein>